<accession>A0AAD2GDL1</accession>
<keyword evidence="4" id="KW-1185">Reference proteome</keyword>
<proteinExistence type="predicted"/>
<organism evidence="3 4">
    <name type="scientific">Cylindrotheca closterium</name>
    <dbReference type="NCBI Taxonomy" id="2856"/>
    <lineage>
        <taxon>Eukaryota</taxon>
        <taxon>Sar</taxon>
        <taxon>Stramenopiles</taxon>
        <taxon>Ochrophyta</taxon>
        <taxon>Bacillariophyta</taxon>
        <taxon>Bacillariophyceae</taxon>
        <taxon>Bacillariophycidae</taxon>
        <taxon>Bacillariales</taxon>
        <taxon>Bacillariaceae</taxon>
        <taxon>Cylindrotheca</taxon>
    </lineage>
</organism>
<dbReference type="AlphaFoldDB" id="A0AAD2GDL1"/>
<evidence type="ECO:0000313" key="3">
    <source>
        <dbReference type="EMBL" id="CAJ1970297.1"/>
    </source>
</evidence>
<feature type="transmembrane region" description="Helical" evidence="2">
    <location>
        <begin position="134"/>
        <end position="153"/>
    </location>
</feature>
<name>A0AAD2GDL1_9STRA</name>
<evidence type="ECO:0000313" key="4">
    <source>
        <dbReference type="Proteomes" id="UP001295423"/>
    </source>
</evidence>
<evidence type="ECO:0000256" key="2">
    <source>
        <dbReference type="SAM" id="Phobius"/>
    </source>
</evidence>
<feature type="compositionally biased region" description="Basic residues" evidence="1">
    <location>
        <begin position="46"/>
        <end position="60"/>
    </location>
</feature>
<keyword evidence="2" id="KW-0472">Membrane</keyword>
<feature type="region of interest" description="Disordered" evidence="1">
    <location>
        <begin position="42"/>
        <end position="67"/>
    </location>
</feature>
<gene>
    <name evidence="3" type="ORF">CYCCA115_LOCUS24317</name>
</gene>
<keyword evidence="2" id="KW-0812">Transmembrane</keyword>
<comment type="caution">
    <text evidence="3">The sequence shown here is derived from an EMBL/GenBank/DDBJ whole genome shotgun (WGS) entry which is preliminary data.</text>
</comment>
<dbReference type="Proteomes" id="UP001295423">
    <property type="component" value="Unassembled WGS sequence"/>
</dbReference>
<protein>
    <submittedName>
        <fullName evidence="3">Uncharacterized protein</fullName>
    </submittedName>
</protein>
<evidence type="ECO:0000256" key="1">
    <source>
        <dbReference type="SAM" id="MobiDB-lite"/>
    </source>
</evidence>
<sequence length="167" mass="19591">MSRQKRILGLLVLYCTKDRIFTIAFQDKFYSASRAPIALYSTPPRQPRRLMKKRRRRDRKGKSVESKDFAWETAESRPLVKSIAKEAGQDYWIDPDDLKKERQREEAVKNRNAVEGEVPKEKLMSEIVAPYKQNWIGFFSVFIATLSIIIIKFPELLDQPKILFPDL</sequence>
<reference evidence="3" key="1">
    <citation type="submission" date="2023-08" db="EMBL/GenBank/DDBJ databases">
        <authorList>
            <person name="Audoor S."/>
            <person name="Bilcke G."/>
        </authorList>
    </citation>
    <scope>NUCLEOTIDE SEQUENCE</scope>
</reference>
<keyword evidence="2" id="KW-1133">Transmembrane helix</keyword>
<dbReference type="EMBL" id="CAKOGP040002491">
    <property type="protein sequence ID" value="CAJ1970297.1"/>
    <property type="molecule type" value="Genomic_DNA"/>
</dbReference>